<dbReference type="InterPro" id="IPR014729">
    <property type="entry name" value="Rossmann-like_a/b/a_fold"/>
</dbReference>
<dbReference type="AlphaFoldDB" id="A0A832GQH3"/>
<dbReference type="Gene3D" id="3.40.50.620">
    <property type="entry name" value="HUPs"/>
    <property type="match status" value="1"/>
</dbReference>
<dbReference type="GO" id="GO:0016740">
    <property type="term" value="F:transferase activity"/>
    <property type="evidence" value="ECO:0007669"/>
    <property type="project" value="UniProtKB-KW"/>
</dbReference>
<proteinExistence type="predicted"/>
<dbReference type="PANTHER" id="PTHR11807">
    <property type="entry name" value="ATPASES OF THE PP SUPERFAMILY-RELATED"/>
    <property type="match status" value="1"/>
</dbReference>
<dbReference type="GO" id="GO:0016787">
    <property type="term" value="F:hydrolase activity"/>
    <property type="evidence" value="ECO:0007669"/>
    <property type="project" value="UniProtKB-KW"/>
</dbReference>
<dbReference type="GO" id="GO:0002144">
    <property type="term" value="C:cytosolic tRNA wobble base thiouridylase complex"/>
    <property type="evidence" value="ECO:0007669"/>
    <property type="project" value="TreeGrafter"/>
</dbReference>
<name>A0A832GQH3_9BACT</name>
<comment type="caution">
    <text evidence="3">The sequence shown here is derived from an EMBL/GenBank/DDBJ whole genome shotgun (WGS) entry which is preliminary data.</text>
</comment>
<evidence type="ECO:0000313" key="3">
    <source>
        <dbReference type="EMBL" id="HGV55265.1"/>
    </source>
</evidence>
<dbReference type="EMBL" id="DSZU01000072">
    <property type="protein sequence ID" value="HGV55265.1"/>
    <property type="molecule type" value="Genomic_DNA"/>
</dbReference>
<evidence type="ECO:0000256" key="1">
    <source>
        <dbReference type="ARBA" id="ARBA00022679"/>
    </source>
</evidence>
<dbReference type="GO" id="GO:0002143">
    <property type="term" value="P:tRNA wobble position uridine thiolation"/>
    <property type="evidence" value="ECO:0007669"/>
    <property type="project" value="TreeGrafter"/>
</dbReference>
<organism evidence="3">
    <name type="scientific">Caldimicrobium thiodismutans</name>
    <dbReference type="NCBI Taxonomy" id="1653476"/>
    <lineage>
        <taxon>Bacteria</taxon>
        <taxon>Pseudomonadati</taxon>
        <taxon>Thermodesulfobacteriota</taxon>
        <taxon>Thermodesulfobacteria</taxon>
        <taxon>Thermodesulfobacteriales</taxon>
        <taxon>Thermodesulfobacteriaceae</taxon>
        <taxon>Caldimicrobium</taxon>
    </lineage>
</organism>
<gene>
    <name evidence="3" type="ORF">ENT73_04165</name>
</gene>
<dbReference type="PANTHER" id="PTHR11807:SF12">
    <property type="entry name" value="CYTOPLASMIC TRNA 2-THIOLATION PROTEIN 1"/>
    <property type="match status" value="1"/>
</dbReference>
<dbReference type="PROSITE" id="PS01263">
    <property type="entry name" value="UPF0021"/>
    <property type="match status" value="1"/>
</dbReference>
<evidence type="ECO:0000259" key="2">
    <source>
        <dbReference type="Pfam" id="PF01171"/>
    </source>
</evidence>
<dbReference type="InterPro" id="IPR011063">
    <property type="entry name" value="TilS/TtcA_N"/>
</dbReference>
<keyword evidence="3" id="KW-0378">Hydrolase</keyword>
<accession>A0A832GQH3</accession>
<dbReference type="GO" id="GO:0000049">
    <property type="term" value="F:tRNA binding"/>
    <property type="evidence" value="ECO:0007669"/>
    <property type="project" value="TreeGrafter"/>
</dbReference>
<feature type="domain" description="tRNA(Ile)-lysidine/2-thiocytidine synthase N-terminal" evidence="2">
    <location>
        <begin position="73"/>
        <end position="235"/>
    </location>
</feature>
<dbReference type="Pfam" id="PF01171">
    <property type="entry name" value="ATP_bind_3"/>
    <property type="match status" value="1"/>
</dbReference>
<protein>
    <submittedName>
        <fullName evidence="3">Adenine nucleotide alpha hydrolase family protein</fullName>
    </submittedName>
</protein>
<reference evidence="3" key="1">
    <citation type="journal article" date="2020" name="mSystems">
        <title>Genome- and Community-Level Interaction Insights into Carbon Utilization and Element Cycling Functions of Hydrothermarchaeota in Hydrothermal Sediment.</title>
        <authorList>
            <person name="Zhou Z."/>
            <person name="Liu Y."/>
            <person name="Xu W."/>
            <person name="Pan J."/>
            <person name="Luo Z.H."/>
            <person name="Li M."/>
        </authorList>
    </citation>
    <scope>NUCLEOTIDE SEQUENCE [LARGE SCALE GENOMIC DNA]</scope>
    <source>
        <strain evidence="3">SpSt-605</strain>
    </source>
</reference>
<keyword evidence="1" id="KW-0808">Transferase</keyword>
<sequence>MATYIKCGGEEFTFELKPIGKVCQLCKKETPIVTLSTQKLKLCKSCFSSIQERRVLEAVKKYKMFGPSDRVGIFLSGGKDSAVLAYLLRKVFPDIFFQGIYLNLGIRYYSDYAQKAVEALCAKIDLPLYVYSLPEKESFRIDDFVFTSFKDKICSVCGTIKRYLFSKLARELKLSVIATGHHLDDLISTYLTLFLSGDFESIRRLKPVNPPLYPGQAKKVKPLFQIPEKEIFMLAHLMELPLEGCSCPHGELTPAKKTKRWLSSLEEENRTIKYQLLSIFLHKFIPLLKEEKTVETFSPCTKCGEPTTSPNGICGRCRRVDLLNRVPERRLELSLEEWEKIQASPEREEWILFSLREREDITMDILSSAKEVSPDLLLEEKKFFKTFKPFRKKKLLFYCYSGRLGYLFTLKLRKHSFQAYNLRVAENYS</sequence>
<dbReference type="InterPro" id="IPR020554">
    <property type="entry name" value="UPF0021_CS"/>
</dbReference>
<dbReference type="SUPFAM" id="SSF52402">
    <property type="entry name" value="Adenine nucleotide alpha hydrolases-like"/>
    <property type="match status" value="1"/>
</dbReference>